<feature type="chain" id="PRO_5039202110" evidence="1">
    <location>
        <begin position="21"/>
        <end position="452"/>
    </location>
</feature>
<gene>
    <name evidence="2" type="ORF">CVS54_03691</name>
</gene>
<dbReference type="InterPro" id="IPR006059">
    <property type="entry name" value="SBP"/>
</dbReference>
<protein>
    <submittedName>
        <fullName evidence="2">Putative ABC transporter-binding protein</fullName>
    </submittedName>
</protein>
<dbReference type="KEGG" id="moy:CVS54_03691"/>
<accession>A0A3Q9J7X0</accession>
<evidence type="ECO:0000256" key="1">
    <source>
        <dbReference type="SAM" id="SignalP"/>
    </source>
</evidence>
<proteinExistence type="predicted"/>
<name>A0A3Q9J7X0_9MICO</name>
<feature type="signal peptide" evidence="1">
    <location>
        <begin position="1"/>
        <end position="20"/>
    </location>
</feature>
<keyword evidence="1" id="KW-0732">Signal</keyword>
<sequence>MKSRPLIALGAMTAAAIALTACSGSGAGTDDGGTGGAVDGTGQTLTVMMAANGLYPEQQKEWFGKVSDAFEEKTGATVEFETFASANDELTKIQTSVLSGQGPDVYGLGTTFTPTAYATGAFVKLTDADWDKVGGRDRFVPSTLGISGPSEKDEIAIPFVSRPFVMAYNTELLAAAGIEEPPTTWDELTAAAAKIESGDVHGLAIGYADSFDPWKFVWGMSVQAGNPLIDVDAKKAEIDDPAVAAAYDTYFGWYQDGLVDPASVGWKNAQAVAAFAEGKAGFLPMTSANSKPTFAGSPVADSYAYALLPTIPPGETELPKGGEEAASILSGDNLVVAQYSPNQDLAFAFIEMLTSTESQLDYFDTFGELPTGVEAAAQVEKDNPDLSANVQAASQSVATPFTGAWGDTQLALTNVVVQSLPALQGGSLSQSAIAASIAEAQASAQSALDKSK</sequence>
<organism evidence="2 3">
    <name type="scientific">Microbacterium oxydans</name>
    <dbReference type="NCBI Taxonomy" id="82380"/>
    <lineage>
        <taxon>Bacteria</taxon>
        <taxon>Bacillati</taxon>
        <taxon>Actinomycetota</taxon>
        <taxon>Actinomycetes</taxon>
        <taxon>Micrococcales</taxon>
        <taxon>Microbacteriaceae</taxon>
        <taxon>Microbacterium</taxon>
    </lineage>
</organism>
<dbReference type="Gene3D" id="3.40.190.10">
    <property type="entry name" value="Periplasmic binding protein-like II"/>
    <property type="match status" value="1"/>
</dbReference>
<dbReference type="SUPFAM" id="SSF53850">
    <property type="entry name" value="Periplasmic binding protein-like II"/>
    <property type="match status" value="1"/>
</dbReference>
<evidence type="ECO:0000313" key="3">
    <source>
        <dbReference type="Proteomes" id="UP000274841"/>
    </source>
</evidence>
<dbReference type="PROSITE" id="PS51257">
    <property type="entry name" value="PROKAR_LIPOPROTEIN"/>
    <property type="match status" value="1"/>
</dbReference>
<reference evidence="2 3" key="1">
    <citation type="submission" date="2018-08" db="EMBL/GenBank/DDBJ databases">
        <title>Microbacterium oxydans strain HG3.</title>
        <authorList>
            <person name="ORTET P."/>
        </authorList>
    </citation>
    <scope>NUCLEOTIDE SEQUENCE [LARGE SCALE GENOMIC DNA]</scope>
    <source>
        <strain evidence="2 3">HG3</strain>
    </source>
</reference>
<dbReference type="PANTHER" id="PTHR43649">
    <property type="entry name" value="ARABINOSE-BINDING PROTEIN-RELATED"/>
    <property type="match status" value="1"/>
</dbReference>
<dbReference type="PANTHER" id="PTHR43649:SF12">
    <property type="entry name" value="DIACETYLCHITOBIOSE BINDING PROTEIN DASA"/>
    <property type="match status" value="1"/>
</dbReference>
<dbReference type="Proteomes" id="UP000274841">
    <property type="component" value="Chromosome"/>
</dbReference>
<dbReference type="InterPro" id="IPR050490">
    <property type="entry name" value="Bact_solute-bd_prot1"/>
</dbReference>
<evidence type="ECO:0000313" key="2">
    <source>
        <dbReference type="EMBL" id="AZS42328.1"/>
    </source>
</evidence>
<dbReference type="AlphaFoldDB" id="A0A3Q9J7X0"/>
<dbReference type="Pfam" id="PF01547">
    <property type="entry name" value="SBP_bac_1"/>
    <property type="match status" value="1"/>
</dbReference>
<dbReference type="EMBL" id="CP031422">
    <property type="protein sequence ID" value="AZS42328.1"/>
    <property type="molecule type" value="Genomic_DNA"/>
</dbReference>
<dbReference type="RefSeq" id="WP_046748542.1">
    <property type="nucleotide sequence ID" value="NZ_CP031422.1"/>
</dbReference>